<name>A0A318J370_BURPY</name>
<organism evidence="1 2">
    <name type="scientific">Burkholderia pyrrocinia</name>
    <name type="common">Pseudomonas pyrrocinia</name>
    <dbReference type="NCBI Taxonomy" id="60550"/>
    <lineage>
        <taxon>Bacteria</taxon>
        <taxon>Pseudomonadati</taxon>
        <taxon>Pseudomonadota</taxon>
        <taxon>Betaproteobacteria</taxon>
        <taxon>Burkholderiales</taxon>
        <taxon>Burkholderiaceae</taxon>
        <taxon>Burkholderia</taxon>
        <taxon>Burkholderia cepacia complex</taxon>
    </lineage>
</organism>
<dbReference type="Proteomes" id="UP000247755">
    <property type="component" value="Unassembled WGS sequence"/>
</dbReference>
<dbReference type="EMBL" id="QJJY01000001">
    <property type="protein sequence ID" value="PXX41101.1"/>
    <property type="molecule type" value="Genomic_DNA"/>
</dbReference>
<sequence>MSKKRKAYRPRPVRLNACATALERNRVMKQAVTADFTDELEIAALAAIDAVARGHGTKDQWDTLANCLNHGWLLAKAGLGAEARETFNDAHEAMRRMVPVYHETSVLAFQSKPDQESVESAIALWIEQLKIITIGELAGAMQVVEENYWKHREA</sequence>
<evidence type="ECO:0000313" key="2">
    <source>
        <dbReference type="Proteomes" id="UP000247755"/>
    </source>
</evidence>
<accession>A0A318J370</accession>
<reference evidence="1 2" key="1">
    <citation type="submission" date="2018-05" db="EMBL/GenBank/DDBJ databases">
        <title>Comparative genomics of bacterial root endophytes of switchgrass collected from native prairies over two seasons.</title>
        <authorList>
            <person name="Tang Y."/>
        </authorList>
    </citation>
    <scope>NUCLEOTIDE SEQUENCE [LARGE SCALE GENOMIC DNA]</scope>
    <source>
        <strain evidence="1 2">NFIX32</strain>
    </source>
</reference>
<gene>
    <name evidence="1" type="ORF">NA66_1001711</name>
</gene>
<dbReference type="AlphaFoldDB" id="A0A318J370"/>
<protein>
    <submittedName>
        <fullName evidence="1">Uncharacterized protein</fullName>
    </submittedName>
</protein>
<comment type="caution">
    <text evidence="1">The sequence shown here is derived from an EMBL/GenBank/DDBJ whole genome shotgun (WGS) entry which is preliminary data.</text>
</comment>
<proteinExistence type="predicted"/>
<evidence type="ECO:0000313" key="1">
    <source>
        <dbReference type="EMBL" id="PXX41101.1"/>
    </source>
</evidence>